<dbReference type="EMBL" id="AGRW01000053">
    <property type="protein sequence ID" value="EIC00846.1"/>
    <property type="molecule type" value="Genomic_DNA"/>
</dbReference>
<protein>
    <recommendedName>
        <fullName evidence="6 13">Transketolase</fullName>
        <ecNumber evidence="6 13">2.2.1.1</ecNumber>
    </recommendedName>
</protein>
<evidence type="ECO:0000313" key="22">
    <source>
        <dbReference type="Proteomes" id="UP000003571"/>
    </source>
</evidence>
<sequence length="656" mass="71160">MDLNGIAAVAKSIRSLSIDAIQKANSGHPGLPLGCAELAAVLYGEILKHNPADSKWADRDRFVLSAGHGSMLLYSILHLSGYKVSLDDIQSFRQVGSKCPGHPEFGWTDGVENTSGPLGQGIAIGVGMALAETMLAAKFNTEKRTIVDHYTYVLSGEGCLEEGVSSEASSFAGHNKLGKLIVFYDQNKISIDGSTDITFTEDIGKRYEAYGWQVLRGDMYDVEGIAKLVEQAKAETEKPTLIMLKSVIGKFAPKQGTPSVHGEPLGVDDVAATKKNLGLNPDEFFQVDPEAYKYFEGKKADFAKKEEDWKKEFDAWAKENPELAKQWKASFDGAEDGTADDPKYEVGKSVATRTASGDMINAMGLRYSYLVGGSADLKGSNKSGMKCDGGTYTPDNRAGRSIEYGIREFGMASIALGMSAHGGIRPFVATYLVFSDYMRPSIRVAALMKQPVIYDLTHDSIYVGEDGPTHQPIEHLSSLRAIPNVQVLRPGDAEETVVAWNMAMASKDHPVVFALTRQNVPVYAKEDSSWKENAVRGAYVVKKGGDNPDVTVIATGSEVSMALEAAAKVSGKSVRVVSVLDKTLFERQNDSFRDSVLGKSSRKIVVEAGVRNGWEFYVSDRKDLFTIDRFGESGPAKKVAESLGFTAEKLASLIES</sequence>
<feature type="binding site" evidence="16">
    <location>
        <position position="158"/>
    </location>
    <ligand>
        <name>thiamine diphosphate</name>
        <dbReference type="ChEBI" id="CHEBI:58937"/>
    </ligand>
</feature>
<evidence type="ECO:0000256" key="11">
    <source>
        <dbReference type="ARBA" id="ARBA00023052"/>
    </source>
</evidence>
<feature type="binding site" evidence="15">
    <location>
        <position position="466"/>
    </location>
    <ligand>
        <name>substrate</name>
    </ligand>
</feature>
<dbReference type="FunFam" id="3.40.50.970:FF:000045">
    <property type="entry name" value="Transketolase"/>
    <property type="match status" value="1"/>
</dbReference>
<comment type="similarity">
    <text evidence="4 19">Belongs to the transketolase family.</text>
</comment>
<feature type="binding site" evidence="15">
    <location>
        <position position="353"/>
    </location>
    <ligand>
        <name>substrate</name>
    </ligand>
</feature>
<dbReference type="InterPro" id="IPR049557">
    <property type="entry name" value="Transketolase_CS"/>
</dbReference>
<evidence type="ECO:0000256" key="3">
    <source>
        <dbReference type="ARBA" id="ARBA00001941"/>
    </source>
</evidence>
<feature type="binding site" evidence="17">
    <location>
        <position position="189"/>
    </location>
    <ligand>
        <name>Mg(2+)</name>
        <dbReference type="ChEBI" id="CHEBI:18420"/>
    </ligand>
</feature>
<dbReference type="Gene3D" id="3.40.50.920">
    <property type="match status" value="1"/>
</dbReference>
<feature type="binding site" evidence="17">
    <location>
        <position position="187"/>
    </location>
    <ligand>
        <name>Mg(2+)</name>
        <dbReference type="ChEBI" id="CHEBI:18420"/>
    </ligand>
</feature>
<dbReference type="InterPro" id="IPR005475">
    <property type="entry name" value="Transketolase-like_Pyr-bd"/>
</dbReference>
<dbReference type="InterPro" id="IPR005474">
    <property type="entry name" value="Transketolase_N"/>
</dbReference>
<feature type="binding site" evidence="15">
    <location>
        <position position="517"/>
    </location>
    <ligand>
        <name>substrate</name>
    </ligand>
</feature>
<feature type="binding site" evidence="15">
    <location>
        <position position="470"/>
    </location>
    <ligand>
        <name>substrate</name>
    </ligand>
</feature>
<comment type="subunit">
    <text evidence="5 19">Homodimer.</text>
</comment>
<comment type="caution">
    <text evidence="21">The sequence shown here is derived from an EMBL/GenBank/DDBJ whole genome shotgun (WGS) entry which is preliminary data.</text>
</comment>
<dbReference type="NCBIfam" id="TIGR00232">
    <property type="entry name" value="tktlase_bact"/>
    <property type="match status" value="1"/>
</dbReference>
<dbReference type="Pfam" id="PF02779">
    <property type="entry name" value="Transket_pyr"/>
    <property type="match status" value="1"/>
</dbReference>
<dbReference type="InterPro" id="IPR020826">
    <property type="entry name" value="Transketolase_BS"/>
</dbReference>
<feature type="binding site" evidence="15">
    <location>
        <position position="28"/>
    </location>
    <ligand>
        <name>substrate</name>
    </ligand>
</feature>
<accession>H7ENB8</accession>
<dbReference type="PROSITE" id="PS00802">
    <property type="entry name" value="TRANSKETOLASE_2"/>
    <property type="match status" value="1"/>
</dbReference>
<comment type="cofactor">
    <cofactor evidence="17">
        <name>Mg(2+)</name>
        <dbReference type="ChEBI" id="CHEBI:18420"/>
    </cofactor>
    <text evidence="17">Binds 1 Mg(2+) ion per subunit. Can also utilize other divalent metal cations, such as Ca(2+), Mn(2+) and Co(2+).</text>
</comment>
<proteinExistence type="inferred from homology"/>
<evidence type="ECO:0000256" key="5">
    <source>
        <dbReference type="ARBA" id="ARBA00011738"/>
    </source>
</evidence>
<dbReference type="GO" id="GO:0006098">
    <property type="term" value="P:pentose-phosphate shunt"/>
    <property type="evidence" value="ECO:0007669"/>
    <property type="project" value="TreeGrafter"/>
</dbReference>
<evidence type="ECO:0000256" key="12">
    <source>
        <dbReference type="ARBA" id="ARBA00049473"/>
    </source>
</evidence>
<evidence type="ECO:0000256" key="9">
    <source>
        <dbReference type="ARBA" id="ARBA00022837"/>
    </source>
</evidence>
<feature type="binding site" evidence="16">
    <location>
        <position position="434"/>
    </location>
    <ligand>
        <name>thiamine diphosphate</name>
        <dbReference type="ChEBI" id="CHEBI:58937"/>
    </ligand>
</feature>
<comment type="cofactor">
    <cofactor evidence="3">
        <name>Co(2+)</name>
        <dbReference type="ChEBI" id="CHEBI:48828"/>
    </cofactor>
</comment>
<feature type="binding site" evidence="17">
    <location>
        <position position="157"/>
    </location>
    <ligand>
        <name>Mg(2+)</name>
        <dbReference type="ChEBI" id="CHEBI:18420"/>
    </ligand>
</feature>
<evidence type="ECO:0000259" key="20">
    <source>
        <dbReference type="SMART" id="SM00861"/>
    </source>
</evidence>
<dbReference type="InterPro" id="IPR009014">
    <property type="entry name" value="Transketo_C/PFOR_II"/>
</dbReference>
<comment type="function">
    <text evidence="19">Catalyzes the transfer of a two-carbon ketol group from a ketose donor to an aldose acceptor, via a covalent intermediate with the cofactor thiamine pyrophosphate.</text>
</comment>
<feature type="binding site" evidence="16">
    <location>
        <position position="187"/>
    </location>
    <ligand>
        <name>thiamine diphosphate</name>
        <dbReference type="ChEBI" id="CHEBI:58937"/>
    </ligand>
</feature>
<evidence type="ECO:0000256" key="2">
    <source>
        <dbReference type="ARBA" id="ARBA00001936"/>
    </source>
</evidence>
<evidence type="ECO:0000256" key="19">
    <source>
        <dbReference type="RuleBase" id="RU004996"/>
    </source>
</evidence>
<evidence type="ECO:0000256" key="16">
    <source>
        <dbReference type="PIRSR" id="PIRSR605478-3"/>
    </source>
</evidence>
<evidence type="ECO:0000313" key="21">
    <source>
        <dbReference type="EMBL" id="EIC00846.1"/>
    </source>
</evidence>
<evidence type="ECO:0000256" key="10">
    <source>
        <dbReference type="ARBA" id="ARBA00022842"/>
    </source>
</evidence>
<dbReference type="Gene3D" id="3.40.50.970">
    <property type="match status" value="2"/>
</dbReference>
<dbReference type="CDD" id="cd02012">
    <property type="entry name" value="TPP_TK"/>
    <property type="match status" value="1"/>
</dbReference>
<dbReference type="EC" id="2.2.1.1" evidence="6 13"/>
<dbReference type="SUPFAM" id="SSF52518">
    <property type="entry name" value="Thiamin diphosphate-binding fold (THDP-binding)"/>
    <property type="match status" value="2"/>
</dbReference>
<dbReference type="RefSeq" id="WP_002705973.1">
    <property type="nucleotide sequence ID" value="NZ_AGRW01000053.1"/>
</dbReference>
<comment type="cofactor">
    <cofactor evidence="19">
        <name>Mg(2+)</name>
        <dbReference type="ChEBI" id="CHEBI:18420"/>
    </cofactor>
    <cofactor evidence="19">
        <name>Ca(2+)</name>
        <dbReference type="ChEBI" id="CHEBI:29108"/>
    </cofactor>
    <cofactor evidence="19">
        <name>Mn(2+)</name>
        <dbReference type="ChEBI" id="CHEBI:29035"/>
    </cofactor>
    <cofactor evidence="19">
        <name>Co(2+)</name>
        <dbReference type="ChEBI" id="CHEBI:48828"/>
    </cofactor>
    <text evidence="19">Binds 1 Mg(2+) ion per subunit. Can also utilize other divalent metal cations, such as Ca(2+), Mn(2+) and Co(2+).</text>
</comment>
<evidence type="ECO:0000256" key="15">
    <source>
        <dbReference type="PIRSR" id="PIRSR605478-2"/>
    </source>
</evidence>
<dbReference type="AlphaFoldDB" id="H7ENB8"/>
<comment type="cofactor">
    <cofactor evidence="16">
        <name>thiamine diphosphate</name>
        <dbReference type="ChEBI" id="CHEBI:58937"/>
    </cofactor>
    <text evidence="16">Binds 1 thiamine pyrophosphate per subunit. During the reaction, the substrate forms a covalent intermediate with the cofactor.</text>
</comment>
<evidence type="ECO:0000256" key="6">
    <source>
        <dbReference type="ARBA" id="ARBA00013152"/>
    </source>
</evidence>
<dbReference type="InterPro" id="IPR055152">
    <property type="entry name" value="Transketolase-like_C_2"/>
</dbReference>
<keyword evidence="22" id="KW-1185">Reference proteome</keyword>
<organism evidence="21 22">
    <name type="scientific">Treponema saccharophilum DSM 2985</name>
    <dbReference type="NCBI Taxonomy" id="907348"/>
    <lineage>
        <taxon>Bacteria</taxon>
        <taxon>Pseudomonadati</taxon>
        <taxon>Spirochaetota</taxon>
        <taxon>Spirochaetia</taxon>
        <taxon>Spirochaetales</taxon>
        <taxon>Treponemataceae</taxon>
        <taxon>Treponema</taxon>
    </lineage>
</organism>
<feature type="binding site" evidence="16">
    <location>
        <begin position="116"/>
        <end position="118"/>
    </location>
    <ligand>
        <name>thiamine diphosphate</name>
        <dbReference type="ChEBI" id="CHEBI:58937"/>
    </ligand>
</feature>
<dbReference type="PROSITE" id="PS00801">
    <property type="entry name" value="TRANSKETOLASE_1"/>
    <property type="match status" value="1"/>
</dbReference>
<feature type="binding site" evidence="15">
    <location>
        <position position="458"/>
    </location>
    <ligand>
        <name>substrate</name>
    </ligand>
</feature>
<keyword evidence="7 19" id="KW-0808">Transferase</keyword>
<dbReference type="Proteomes" id="UP000003571">
    <property type="component" value="Unassembled WGS sequence"/>
</dbReference>
<evidence type="ECO:0000256" key="1">
    <source>
        <dbReference type="ARBA" id="ARBA00001913"/>
    </source>
</evidence>
<evidence type="ECO:0000256" key="14">
    <source>
        <dbReference type="PIRSR" id="PIRSR605478-1"/>
    </source>
</evidence>
<feature type="domain" description="Transketolase-like pyrimidine-binding" evidence="20">
    <location>
        <begin position="350"/>
        <end position="522"/>
    </location>
</feature>
<dbReference type="SUPFAM" id="SSF52922">
    <property type="entry name" value="TK C-terminal domain-like"/>
    <property type="match status" value="1"/>
</dbReference>
<evidence type="ECO:0000256" key="8">
    <source>
        <dbReference type="ARBA" id="ARBA00022723"/>
    </source>
</evidence>
<feature type="binding site" evidence="16">
    <location>
        <position position="68"/>
    </location>
    <ligand>
        <name>thiamine diphosphate</name>
        <dbReference type="ChEBI" id="CHEBI:58937"/>
    </ligand>
</feature>
<dbReference type="InterPro" id="IPR029061">
    <property type="entry name" value="THDP-binding"/>
</dbReference>
<feature type="binding site" evidence="15">
    <location>
        <position position="380"/>
    </location>
    <ligand>
        <name>substrate</name>
    </ligand>
</feature>
<evidence type="ECO:0000256" key="17">
    <source>
        <dbReference type="PIRSR" id="PIRSR605478-4"/>
    </source>
</evidence>
<dbReference type="PATRIC" id="fig|907348.3.peg.2441"/>
<evidence type="ECO:0000256" key="7">
    <source>
        <dbReference type="ARBA" id="ARBA00022679"/>
    </source>
</evidence>
<dbReference type="GO" id="GO:0005829">
    <property type="term" value="C:cytosol"/>
    <property type="evidence" value="ECO:0007669"/>
    <property type="project" value="TreeGrafter"/>
</dbReference>
<evidence type="ECO:0000256" key="18">
    <source>
        <dbReference type="PIRSR" id="PIRSR605478-5"/>
    </source>
</evidence>
<dbReference type="Pfam" id="PF22613">
    <property type="entry name" value="Transketolase_C_1"/>
    <property type="match status" value="1"/>
</dbReference>
<feature type="active site" description="Proton donor" evidence="14">
    <location>
        <position position="408"/>
    </location>
</feature>
<dbReference type="PANTHER" id="PTHR43522">
    <property type="entry name" value="TRANSKETOLASE"/>
    <property type="match status" value="1"/>
</dbReference>
<feature type="site" description="Important for catalytic activity" evidence="18">
    <location>
        <position position="28"/>
    </location>
</feature>
<gene>
    <name evidence="21" type="ORF">TresaDRAFT_0671</name>
</gene>
<comment type="cofactor">
    <cofactor evidence="2">
        <name>Mn(2+)</name>
        <dbReference type="ChEBI" id="CHEBI:29035"/>
    </cofactor>
</comment>
<evidence type="ECO:0000256" key="13">
    <source>
        <dbReference type="NCBIfam" id="TIGR00232"/>
    </source>
</evidence>
<dbReference type="GO" id="GO:0004802">
    <property type="term" value="F:transketolase activity"/>
    <property type="evidence" value="ECO:0007669"/>
    <property type="project" value="UniProtKB-UniRule"/>
</dbReference>
<dbReference type="CDD" id="cd07033">
    <property type="entry name" value="TPP_PYR_DXS_TK_like"/>
    <property type="match status" value="1"/>
</dbReference>
<dbReference type="eggNOG" id="COG0021">
    <property type="taxonomic scope" value="Bacteria"/>
</dbReference>
<dbReference type="InterPro" id="IPR005478">
    <property type="entry name" value="Transketolase_bac-like"/>
</dbReference>
<dbReference type="OrthoDB" id="8732661at2"/>
<comment type="catalytic activity">
    <reaction evidence="12 19">
        <text>D-sedoheptulose 7-phosphate + D-glyceraldehyde 3-phosphate = aldehydo-D-ribose 5-phosphate + D-xylulose 5-phosphate</text>
        <dbReference type="Rhea" id="RHEA:10508"/>
        <dbReference type="ChEBI" id="CHEBI:57483"/>
        <dbReference type="ChEBI" id="CHEBI:57737"/>
        <dbReference type="ChEBI" id="CHEBI:58273"/>
        <dbReference type="ChEBI" id="CHEBI:59776"/>
        <dbReference type="EC" id="2.2.1.1"/>
    </reaction>
</comment>
<name>H7ENB8_9SPIR</name>
<keyword evidence="9 19" id="KW-0106">Calcium</keyword>
<dbReference type="PANTHER" id="PTHR43522:SF10">
    <property type="entry name" value="TRANSKETOLASE"/>
    <property type="match status" value="1"/>
</dbReference>
<keyword evidence="8 17" id="KW-0479">Metal-binding</keyword>
<feature type="binding site" evidence="16">
    <location>
        <position position="261"/>
    </location>
    <ligand>
        <name>thiamine diphosphate</name>
        <dbReference type="ChEBI" id="CHEBI:58937"/>
    </ligand>
</feature>
<dbReference type="InterPro" id="IPR033247">
    <property type="entry name" value="Transketolase_fam"/>
</dbReference>
<evidence type="ECO:0000256" key="4">
    <source>
        <dbReference type="ARBA" id="ARBA00007131"/>
    </source>
</evidence>
<keyword evidence="11 16" id="KW-0786">Thiamine pyrophosphate</keyword>
<feature type="binding site" evidence="15">
    <location>
        <position position="261"/>
    </location>
    <ligand>
        <name>substrate</name>
    </ligand>
</feature>
<comment type="cofactor">
    <cofactor evidence="1">
        <name>Ca(2+)</name>
        <dbReference type="ChEBI" id="CHEBI:29108"/>
    </cofactor>
</comment>
<dbReference type="GO" id="GO:0046872">
    <property type="term" value="F:metal ion binding"/>
    <property type="evidence" value="ECO:0007669"/>
    <property type="project" value="UniProtKB-KW"/>
</dbReference>
<dbReference type="SMART" id="SM00861">
    <property type="entry name" value="Transket_pyr"/>
    <property type="match status" value="1"/>
</dbReference>
<reference evidence="21 22" key="1">
    <citation type="submission" date="2011-09" db="EMBL/GenBank/DDBJ databases">
        <title>The draft genome of Treponema saccharophilum DSM 2985.</title>
        <authorList>
            <consortium name="US DOE Joint Genome Institute (JGI-PGF)"/>
            <person name="Lucas S."/>
            <person name="Copeland A."/>
            <person name="Lapidus A."/>
            <person name="Glavina del Rio T."/>
            <person name="Dalin E."/>
            <person name="Tice H."/>
            <person name="Bruce D."/>
            <person name="Goodwin L."/>
            <person name="Pitluck S."/>
            <person name="Peters L."/>
            <person name="Kyrpides N."/>
            <person name="Mavromatis K."/>
            <person name="Ivanova N."/>
            <person name="Markowitz V."/>
            <person name="Cheng J.-F."/>
            <person name="Hugenholtz P."/>
            <person name="Woyke T."/>
            <person name="Wu D."/>
            <person name="Gronow S."/>
            <person name="Wellnitz S."/>
            <person name="Brambilla E."/>
            <person name="Klenk H.-P."/>
            <person name="Eisen J.A."/>
        </authorList>
    </citation>
    <scope>NUCLEOTIDE SEQUENCE [LARGE SCALE GENOMIC DNA]</scope>
    <source>
        <strain evidence="21 22">DSM 2985</strain>
    </source>
</reference>
<keyword evidence="10 17" id="KW-0460">Magnesium</keyword>
<dbReference type="FunFam" id="3.40.50.970:FF:000004">
    <property type="entry name" value="Transketolase"/>
    <property type="match status" value="1"/>
</dbReference>
<feature type="site" description="Important for catalytic activity" evidence="18">
    <location>
        <position position="261"/>
    </location>
</feature>
<dbReference type="STRING" id="907348.TresaDRAFT_0671"/>
<dbReference type="Pfam" id="PF00456">
    <property type="entry name" value="Transketolase_N"/>
    <property type="match status" value="1"/>
</dbReference>